<dbReference type="EC" id="2.4.-.-" evidence="3"/>
<accession>A0ABV7UNM8</accession>
<dbReference type="InterPro" id="IPR001173">
    <property type="entry name" value="Glyco_trans_2-like"/>
</dbReference>
<dbReference type="PANTHER" id="PTHR12526:SF637">
    <property type="entry name" value="GLYCOSYLTRANSFERASE EPSF-RELATED"/>
    <property type="match status" value="1"/>
</dbReference>
<proteinExistence type="predicted"/>
<sequence length="1332" mass="148342">MSKTTKYTAMEKKDKIALIIDAEGWAFHNIARNLVKYQSHRFDFEIFSVADLDGIEHIARLTQNFDLVHFFWRINWLDLLSDSSRSTFTRWGIDFDEFLAGYKHDVALTSAVYDHLFVAPEPVRADLAEAMHRLTAYGVSSQRLWHSYTELVEYPAPLMVLEDGVDLDLFRPQRLERFDETGARSLIVGWVGNSGWAAETEDYKGVHTLLRPAVEKLQAEGLPIELRLADRQLAIIAHAQMPDFYAGIDVYVCASKIEGTPNPVLEAMACGVPIISTDVGLVPEVFGSLQNEFILTERTASAIEAQLRRLFNERSLLKQLSQENLRSISGWDWANKARAYGNFFDASLVRHRKWRAHQTRLASVASDPTSFSEEVVTATREFAMGSDICLESLKEQLVVCMLFYNKLEQTIESIESFLDAGVRVNLMDNGSEENAALQMRAHFASNPLVQIVSAGCNAGVSGGRNRQLAATDARWLFFVDNDISVQTDDWLERLASAMRRAPEADIYVPRLFNKHEDAWGQMFDFVVDAGGNCAFIATASEFSNAFPGGASIVNRRVFERHGLYDENLFVGFEDFELAIRAWRDGRPLIARHVDDIVLLHDHRVSQTTADKKTALVRYDTGHINHSHAVVQRKHGILLDPNFGDWLKDQVRQLTGENVLEPSDDATGVTLHALSGATVRPRYCGDGMRILVLVDCADESGWLSLRSAAAAAKRAQASGAAVIMRVVGASSQMLMNAVTAGLLSEEDAYRSSHGPDAIEPRLVVDVICCMQSGLISADFLIQLAQEERFGNAFENRIYAPERVMWVSRERAGVQLERLGCFDALTPWDTLSPFPVFAFSARNTKALGDLRTHDLAECARHWLMRLVASGSTGFGVPGSLAIVAVSSIEACRQHAHVQQLHGAELECKHSTWVFLEQENLRDIALQQDTASVDWATLPKGRQSQDAIVSASIYPVLCRLLEAKISHVLIAPWLKRGGADKATLAYLLAIAEKLPGRVLLITTENSESPWLSRLPNGVEVINWHEVVGDVHNTLARQSLTWMLLRLRPAVVHVMNSWLGWEMLATEGMQLRAVSKTFASLFWYGPSERNRIWGYAAEYLRRVERNGGVDLFITDITVFAQRLLEDYGVSGDRFKCVWHPTTYIAADLPASRPREDRSTVLWASRFAPEKRVDLLLQIVKKCPDYTFIVYGELEDAHPSIKQHCVELLAQGNVLLGGAFDDFHVLPLQECDAFLYTSSSDGMPNVLIEAMAHGLPVVSSIVGGIGDLVNEETGWPVYDVNKVDAYCSALHQLFSGTEDARGRARSGLERVAQRHSFGAFSGSVQAIPGYGLLEGAS</sequence>
<dbReference type="PANTHER" id="PTHR12526">
    <property type="entry name" value="GLYCOSYLTRANSFERASE"/>
    <property type="match status" value="1"/>
</dbReference>
<feature type="domain" description="Glycosyl transferase family 1" evidence="1">
    <location>
        <begin position="238"/>
        <end position="323"/>
    </location>
</feature>
<dbReference type="Pfam" id="PF13692">
    <property type="entry name" value="Glyco_trans_1_4"/>
    <property type="match status" value="1"/>
</dbReference>
<dbReference type="Pfam" id="PF00535">
    <property type="entry name" value="Glycos_transf_2"/>
    <property type="match status" value="1"/>
</dbReference>
<dbReference type="SUPFAM" id="SSF53756">
    <property type="entry name" value="UDP-Glycosyltransferase/glycogen phosphorylase"/>
    <property type="match status" value="2"/>
</dbReference>
<dbReference type="Pfam" id="PF00534">
    <property type="entry name" value="Glycos_transf_1"/>
    <property type="match status" value="1"/>
</dbReference>
<evidence type="ECO:0000259" key="1">
    <source>
        <dbReference type="Pfam" id="PF00534"/>
    </source>
</evidence>
<evidence type="ECO:0000313" key="3">
    <source>
        <dbReference type="EMBL" id="MFC3640106.1"/>
    </source>
</evidence>
<keyword evidence="3" id="KW-0808">Transferase</keyword>
<dbReference type="CDD" id="cd03801">
    <property type="entry name" value="GT4_PimA-like"/>
    <property type="match status" value="1"/>
</dbReference>
<keyword evidence="4" id="KW-1185">Reference proteome</keyword>
<dbReference type="EMBL" id="JBHRYC010000114">
    <property type="protein sequence ID" value="MFC3640106.1"/>
    <property type="molecule type" value="Genomic_DNA"/>
</dbReference>
<dbReference type="InterPro" id="IPR029044">
    <property type="entry name" value="Nucleotide-diphossugar_trans"/>
</dbReference>
<protein>
    <submittedName>
        <fullName evidence="3">Glycosyltransferase</fullName>
        <ecNumber evidence="3">2.4.-.-</ecNumber>
    </submittedName>
</protein>
<dbReference type="Gene3D" id="3.40.50.2000">
    <property type="entry name" value="Glycogen Phosphorylase B"/>
    <property type="match status" value="2"/>
</dbReference>
<name>A0ABV7UNM8_9HYPH</name>
<comment type="caution">
    <text evidence="3">The sequence shown here is derived from an EMBL/GenBank/DDBJ whole genome shotgun (WGS) entry which is preliminary data.</text>
</comment>
<feature type="domain" description="Glycosyltransferase 2-like" evidence="2">
    <location>
        <begin position="399"/>
        <end position="515"/>
    </location>
</feature>
<dbReference type="RefSeq" id="WP_191321378.1">
    <property type="nucleotide sequence ID" value="NZ_BNCG01000071.1"/>
</dbReference>
<evidence type="ECO:0000313" key="4">
    <source>
        <dbReference type="Proteomes" id="UP001595704"/>
    </source>
</evidence>
<reference evidence="4" key="1">
    <citation type="journal article" date="2019" name="Int. J. Syst. Evol. Microbiol.">
        <title>The Global Catalogue of Microorganisms (GCM) 10K type strain sequencing project: providing services to taxonomists for standard genome sequencing and annotation.</title>
        <authorList>
            <consortium name="The Broad Institute Genomics Platform"/>
            <consortium name="The Broad Institute Genome Sequencing Center for Infectious Disease"/>
            <person name="Wu L."/>
            <person name="Ma J."/>
        </authorList>
    </citation>
    <scope>NUCLEOTIDE SEQUENCE [LARGE SCALE GENOMIC DNA]</scope>
    <source>
        <strain evidence="4">KCTC 42282</strain>
    </source>
</reference>
<evidence type="ECO:0000259" key="2">
    <source>
        <dbReference type="Pfam" id="PF00535"/>
    </source>
</evidence>
<gene>
    <name evidence="3" type="ORF">ACFONL_22460</name>
</gene>
<dbReference type="InterPro" id="IPR001296">
    <property type="entry name" value="Glyco_trans_1"/>
</dbReference>
<keyword evidence="3" id="KW-0328">Glycosyltransferase</keyword>
<dbReference type="Proteomes" id="UP001595704">
    <property type="component" value="Unassembled WGS sequence"/>
</dbReference>
<organism evidence="3 4">
    <name type="scientific">Camelimonas fluminis</name>
    <dbReference type="NCBI Taxonomy" id="1576911"/>
    <lineage>
        <taxon>Bacteria</taxon>
        <taxon>Pseudomonadati</taxon>
        <taxon>Pseudomonadota</taxon>
        <taxon>Alphaproteobacteria</taxon>
        <taxon>Hyphomicrobiales</taxon>
        <taxon>Chelatococcaceae</taxon>
        <taxon>Camelimonas</taxon>
    </lineage>
</organism>
<dbReference type="GO" id="GO:0016757">
    <property type="term" value="F:glycosyltransferase activity"/>
    <property type="evidence" value="ECO:0007669"/>
    <property type="project" value="UniProtKB-KW"/>
</dbReference>
<dbReference type="SUPFAM" id="SSF53448">
    <property type="entry name" value="Nucleotide-diphospho-sugar transferases"/>
    <property type="match status" value="1"/>
</dbReference>
<dbReference type="Gene3D" id="3.90.550.10">
    <property type="entry name" value="Spore Coat Polysaccharide Biosynthesis Protein SpsA, Chain A"/>
    <property type="match status" value="1"/>
</dbReference>